<dbReference type="EMBL" id="UFQT01000021">
    <property type="protein sequence ID" value="SSX17950.1"/>
    <property type="molecule type" value="Genomic_DNA"/>
</dbReference>
<organism evidence="3">
    <name type="scientific">Culicoides sonorensis</name>
    <name type="common">Biting midge</name>
    <dbReference type="NCBI Taxonomy" id="179676"/>
    <lineage>
        <taxon>Eukaryota</taxon>
        <taxon>Metazoa</taxon>
        <taxon>Ecdysozoa</taxon>
        <taxon>Arthropoda</taxon>
        <taxon>Hexapoda</taxon>
        <taxon>Insecta</taxon>
        <taxon>Pterygota</taxon>
        <taxon>Neoptera</taxon>
        <taxon>Endopterygota</taxon>
        <taxon>Diptera</taxon>
        <taxon>Nematocera</taxon>
        <taxon>Chironomoidea</taxon>
        <taxon>Ceratopogonidae</taxon>
        <taxon>Ceratopogoninae</taxon>
        <taxon>Culicoides</taxon>
        <taxon>Monoculicoides</taxon>
    </lineage>
</organism>
<sequence length="92" mass="10796">MLFDNIVYMNKCQNINNEISKQTLIKMFIFIKNKFFICGVIVASATWVISIYLFTQIKLNFNTSNVHKKVNLKLNNFTGIYRDLPITRNKIS</sequence>
<accession>A0A336LJA7</accession>
<dbReference type="VEuPathDB" id="VectorBase:CSON005650"/>
<evidence type="ECO:0000313" key="2">
    <source>
        <dbReference type="EMBL" id="SSW97564.1"/>
    </source>
</evidence>
<evidence type="ECO:0000256" key="1">
    <source>
        <dbReference type="SAM" id="Phobius"/>
    </source>
</evidence>
<evidence type="ECO:0000313" key="3">
    <source>
        <dbReference type="EMBL" id="SSX17950.1"/>
    </source>
</evidence>
<name>A0A336LJA7_CULSO</name>
<dbReference type="AlphaFoldDB" id="A0A336LJA7"/>
<protein>
    <submittedName>
        <fullName evidence="3">CSON005650 protein</fullName>
    </submittedName>
</protein>
<reference evidence="2" key="1">
    <citation type="submission" date="2018-04" db="EMBL/GenBank/DDBJ databases">
        <authorList>
            <person name="Go L.Y."/>
            <person name="Mitchell J.A."/>
        </authorList>
    </citation>
    <scope>NUCLEOTIDE SEQUENCE</scope>
    <source>
        <tissue evidence="2">Whole organism</tissue>
    </source>
</reference>
<reference evidence="3" key="2">
    <citation type="submission" date="2018-07" db="EMBL/GenBank/DDBJ databases">
        <authorList>
            <person name="Quirk P.G."/>
            <person name="Krulwich T.A."/>
        </authorList>
    </citation>
    <scope>NUCLEOTIDE SEQUENCE</scope>
</reference>
<dbReference type="EMBL" id="UFQS01000021">
    <property type="protein sequence ID" value="SSW97564.1"/>
    <property type="molecule type" value="Genomic_DNA"/>
</dbReference>
<gene>
    <name evidence="3" type="primary">CSON005650</name>
</gene>
<proteinExistence type="predicted"/>
<keyword evidence="1" id="KW-1133">Transmembrane helix</keyword>
<keyword evidence="1" id="KW-0472">Membrane</keyword>
<feature type="transmembrane region" description="Helical" evidence="1">
    <location>
        <begin position="35"/>
        <end position="54"/>
    </location>
</feature>
<keyword evidence="1" id="KW-0812">Transmembrane</keyword>